<organism evidence="14 15">
    <name type="scientific">Neofusicoccum ribis</name>
    <dbReference type="NCBI Taxonomy" id="45134"/>
    <lineage>
        <taxon>Eukaryota</taxon>
        <taxon>Fungi</taxon>
        <taxon>Dikarya</taxon>
        <taxon>Ascomycota</taxon>
        <taxon>Pezizomycotina</taxon>
        <taxon>Dothideomycetes</taxon>
        <taxon>Dothideomycetes incertae sedis</taxon>
        <taxon>Botryosphaeriales</taxon>
        <taxon>Botryosphaeriaceae</taxon>
        <taxon>Neofusicoccum</taxon>
    </lineage>
</organism>
<evidence type="ECO:0000256" key="12">
    <source>
        <dbReference type="RuleBase" id="RU361240"/>
    </source>
</evidence>
<dbReference type="InterPro" id="IPR007484">
    <property type="entry name" value="Peptidase_M28"/>
</dbReference>
<name>A0ABR3SAM0_9PEZI</name>
<keyword evidence="4" id="KW-0964">Secreted</keyword>
<protein>
    <recommendedName>
        <fullName evidence="12">Peptide hydrolase</fullName>
        <ecNumber evidence="12">3.4.-.-</ecNumber>
    </recommendedName>
</protein>
<dbReference type="PROSITE" id="PS50853">
    <property type="entry name" value="FN3"/>
    <property type="match status" value="1"/>
</dbReference>
<dbReference type="Gene3D" id="3.40.630.10">
    <property type="entry name" value="Zn peptidases"/>
    <property type="match status" value="1"/>
</dbReference>
<keyword evidence="11" id="KW-0325">Glycoprotein</keyword>
<evidence type="ECO:0000256" key="8">
    <source>
        <dbReference type="ARBA" id="ARBA00022801"/>
    </source>
</evidence>
<keyword evidence="10" id="KW-0482">Metalloprotease</keyword>
<dbReference type="PANTHER" id="PTHR12147:SF26">
    <property type="entry name" value="PEPTIDASE M28 DOMAIN-CONTAINING PROTEIN"/>
    <property type="match status" value="1"/>
</dbReference>
<gene>
    <name evidence="14" type="ORF">SLS56_011794</name>
</gene>
<evidence type="ECO:0000256" key="3">
    <source>
        <dbReference type="ARBA" id="ARBA00005634"/>
    </source>
</evidence>
<accession>A0ABR3SAM0</accession>
<comment type="subcellular location">
    <subcellularLocation>
        <location evidence="2">Secreted</location>
    </subcellularLocation>
</comment>
<evidence type="ECO:0000259" key="13">
    <source>
        <dbReference type="PROSITE" id="PS50853"/>
    </source>
</evidence>
<dbReference type="CDD" id="cd05642">
    <property type="entry name" value="M28_like"/>
    <property type="match status" value="1"/>
</dbReference>
<feature type="signal peptide" evidence="12">
    <location>
        <begin position="1"/>
        <end position="17"/>
    </location>
</feature>
<evidence type="ECO:0000256" key="9">
    <source>
        <dbReference type="ARBA" id="ARBA00022833"/>
    </source>
</evidence>
<evidence type="ECO:0000256" key="11">
    <source>
        <dbReference type="ARBA" id="ARBA00023180"/>
    </source>
</evidence>
<dbReference type="Pfam" id="PF04389">
    <property type="entry name" value="Peptidase_M28"/>
    <property type="match status" value="1"/>
</dbReference>
<dbReference type="Proteomes" id="UP001521116">
    <property type="component" value="Unassembled WGS sequence"/>
</dbReference>
<keyword evidence="15" id="KW-1185">Reference proteome</keyword>
<dbReference type="PANTHER" id="PTHR12147">
    <property type="entry name" value="METALLOPEPTIDASE M28 FAMILY MEMBER"/>
    <property type="match status" value="1"/>
</dbReference>
<evidence type="ECO:0000256" key="4">
    <source>
        <dbReference type="ARBA" id="ARBA00022525"/>
    </source>
</evidence>
<evidence type="ECO:0000256" key="5">
    <source>
        <dbReference type="ARBA" id="ARBA00022670"/>
    </source>
</evidence>
<comment type="caution">
    <text evidence="14">The sequence shown here is derived from an EMBL/GenBank/DDBJ whole genome shotgun (WGS) entry which is preliminary data.</text>
</comment>
<evidence type="ECO:0000256" key="1">
    <source>
        <dbReference type="ARBA" id="ARBA00001947"/>
    </source>
</evidence>
<dbReference type="SUPFAM" id="SSF49265">
    <property type="entry name" value="Fibronectin type III"/>
    <property type="match status" value="1"/>
</dbReference>
<sequence>MFARAATLALLFASSIAQTVPLPQDQPAAAANVSDYGSCADASWPASALGTEIVPQAPDDELRTMLDEIDPANIEATILKLVSFGTRHTLSIQNSTTRGIGAARDWIASEMRKYAETSEGRMTVDVPGYIQPVANRIPFPTKISNVVARIEGSSDPDRVYVISGHYDSRVTDVLNYEADSPGANDDASGVAVVMELARILATRQPRATIMLSAVAGEEQGLYGSGFFAQTLRNASVNVEGMLNNDIIGSSTGDDGERDPFTIRMFAQGPPTSESAARAATRLSIGGENDSPARQLGRFVSEVSSNDATGMHVAMVYRLDRYLRGGDQTPFLQQGYPAVRFTEPNENFDHQHQDIRVEDGTQFGDLPEFVDYDFTARVGKVNLAALWSLSQAPGMPRNVTVNTTNLSNDSQFSWLPVDDSELASYEVVYRPTAAPLWTHSYDVGNVGAVTVDLSKDNVVFGIRSVGKNGYKSPAVFPFPP</sequence>
<evidence type="ECO:0000313" key="14">
    <source>
        <dbReference type="EMBL" id="KAL1615506.1"/>
    </source>
</evidence>
<dbReference type="InterPro" id="IPR036116">
    <property type="entry name" value="FN3_sf"/>
</dbReference>
<keyword evidence="7 12" id="KW-0732">Signal</keyword>
<evidence type="ECO:0000313" key="15">
    <source>
        <dbReference type="Proteomes" id="UP001521116"/>
    </source>
</evidence>
<keyword evidence="9 12" id="KW-0862">Zinc</keyword>
<feature type="chain" id="PRO_5044995081" description="Peptide hydrolase" evidence="12">
    <location>
        <begin position="18"/>
        <end position="479"/>
    </location>
</feature>
<feature type="domain" description="Fibronectin type-III" evidence="13">
    <location>
        <begin position="394"/>
        <end position="479"/>
    </location>
</feature>
<dbReference type="EMBL" id="JAJVDC020000310">
    <property type="protein sequence ID" value="KAL1615506.1"/>
    <property type="molecule type" value="Genomic_DNA"/>
</dbReference>
<evidence type="ECO:0000256" key="7">
    <source>
        <dbReference type="ARBA" id="ARBA00022729"/>
    </source>
</evidence>
<dbReference type="SUPFAM" id="SSF53187">
    <property type="entry name" value="Zn-dependent exopeptidases"/>
    <property type="match status" value="1"/>
</dbReference>
<proteinExistence type="inferred from homology"/>
<evidence type="ECO:0000256" key="10">
    <source>
        <dbReference type="ARBA" id="ARBA00023049"/>
    </source>
</evidence>
<evidence type="ECO:0000256" key="6">
    <source>
        <dbReference type="ARBA" id="ARBA00022723"/>
    </source>
</evidence>
<keyword evidence="8 12" id="KW-0378">Hydrolase</keyword>
<comment type="cofactor">
    <cofactor evidence="1">
        <name>Zn(2+)</name>
        <dbReference type="ChEBI" id="CHEBI:29105"/>
    </cofactor>
</comment>
<reference evidence="14 15" key="1">
    <citation type="submission" date="2024-02" db="EMBL/GenBank/DDBJ databases">
        <title>De novo assembly and annotation of 12 fungi associated with fruit tree decline syndrome in Ontario, Canada.</title>
        <authorList>
            <person name="Sulman M."/>
            <person name="Ellouze W."/>
            <person name="Ilyukhin E."/>
        </authorList>
    </citation>
    <scope>NUCLEOTIDE SEQUENCE [LARGE SCALE GENOMIC DNA]</scope>
    <source>
        <strain evidence="14 15">M1-105</strain>
    </source>
</reference>
<keyword evidence="5 12" id="KW-0645">Protease</keyword>
<dbReference type="InterPro" id="IPR045175">
    <property type="entry name" value="M28_fam"/>
</dbReference>
<evidence type="ECO:0000256" key="2">
    <source>
        <dbReference type="ARBA" id="ARBA00004613"/>
    </source>
</evidence>
<dbReference type="InterPro" id="IPR003961">
    <property type="entry name" value="FN3_dom"/>
</dbReference>
<dbReference type="EC" id="3.4.-.-" evidence="12"/>
<comment type="similarity">
    <text evidence="3">Belongs to the peptidase M28 family. M28B subfamily.</text>
</comment>
<keyword evidence="6 12" id="KW-0479">Metal-binding</keyword>